<keyword evidence="2" id="KW-0067">ATP-binding</keyword>
<organism evidence="8 9">
    <name type="scientific">Acidihalobacter prosperus</name>
    <dbReference type="NCBI Taxonomy" id="160660"/>
    <lineage>
        <taxon>Bacteria</taxon>
        <taxon>Pseudomonadati</taxon>
        <taxon>Pseudomonadota</taxon>
        <taxon>Gammaproteobacteria</taxon>
        <taxon>Chromatiales</taxon>
        <taxon>Ectothiorhodospiraceae</taxon>
        <taxon>Acidihalobacter</taxon>
    </lineage>
</organism>
<dbReference type="SUPFAM" id="SSF52172">
    <property type="entry name" value="CheY-like"/>
    <property type="match status" value="1"/>
</dbReference>
<dbReference type="InterPro" id="IPR001789">
    <property type="entry name" value="Sig_transdc_resp-reg_receiver"/>
</dbReference>
<accession>A0A1A6C7G3</accession>
<dbReference type="SUPFAM" id="SSF46689">
    <property type="entry name" value="Homeodomain-like"/>
    <property type="match status" value="1"/>
</dbReference>
<keyword evidence="4" id="KW-0804">Transcription</keyword>
<dbReference type="OrthoDB" id="9804019at2"/>
<dbReference type="GO" id="GO:0005524">
    <property type="term" value="F:ATP binding"/>
    <property type="evidence" value="ECO:0007669"/>
    <property type="project" value="UniProtKB-KW"/>
</dbReference>
<dbReference type="InterPro" id="IPR011006">
    <property type="entry name" value="CheY-like_superfamily"/>
</dbReference>
<dbReference type="FunFam" id="3.40.50.300:FF:000006">
    <property type="entry name" value="DNA-binding transcriptional regulator NtrC"/>
    <property type="match status" value="1"/>
</dbReference>
<dbReference type="InterPro" id="IPR002078">
    <property type="entry name" value="Sigma_54_int"/>
</dbReference>
<dbReference type="InterPro" id="IPR002197">
    <property type="entry name" value="HTH_Fis"/>
</dbReference>
<dbReference type="Proteomes" id="UP000029273">
    <property type="component" value="Unassembled WGS sequence"/>
</dbReference>
<dbReference type="InterPro" id="IPR003593">
    <property type="entry name" value="AAA+_ATPase"/>
</dbReference>
<dbReference type="SMART" id="SM00448">
    <property type="entry name" value="REC"/>
    <property type="match status" value="1"/>
</dbReference>
<keyword evidence="1" id="KW-0547">Nucleotide-binding</keyword>
<proteinExistence type="predicted"/>
<keyword evidence="9" id="KW-1185">Reference proteome</keyword>
<feature type="domain" description="Response regulatory" evidence="7">
    <location>
        <begin position="3"/>
        <end position="117"/>
    </location>
</feature>
<dbReference type="AlphaFoldDB" id="A0A1A6C7G3"/>
<dbReference type="RefSeq" id="WP_038087163.1">
    <property type="nucleotide sequence ID" value="NZ_JQSG02000001.1"/>
</dbReference>
<gene>
    <name evidence="8" type="ORF">Thpro_020217</name>
</gene>
<evidence type="ECO:0000256" key="3">
    <source>
        <dbReference type="ARBA" id="ARBA00023015"/>
    </source>
</evidence>
<dbReference type="PROSITE" id="PS50045">
    <property type="entry name" value="SIGMA54_INTERACT_4"/>
    <property type="match status" value="1"/>
</dbReference>
<evidence type="ECO:0000256" key="2">
    <source>
        <dbReference type="ARBA" id="ARBA00022840"/>
    </source>
</evidence>
<dbReference type="SUPFAM" id="SSF52540">
    <property type="entry name" value="P-loop containing nucleoside triphosphate hydrolases"/>
    <property type="match status" value="1"/>
</dbReference>
<feature type="domain" description="Sigma-54 factor interaction" evidence="6">
    <location>
        <begin position="141"/>
        <end position="370"/>
    </location>
</feature>
<dbReference type="InterPro" id="IPR058031">
    <property type="entry name" value="AAA_lid_NorR"/>
</dbReference>
<dbReference type="Pfam" id="PF25601">
    <property type="entry name" value="AAA_lid_14"/>
    <property type="match status" value="1"/>
</dbReference>
<evidence type="ECO:0000256" key="4">
    <source>
        <dbReference type="ARBA" id="ARBA00023163"/>
    </source>
</evidence>
<keyword evidence="3" id="KW-0805">Transcription regulation</keyword>
<dbReference type="GO" id="GO:0043565">
    <property type="term" value="F:sequence-specific DNA binding"/>
    <property type="evidence" value="ECO:0007669"/>
    <property type="project" value="InterPro"/>
</dbReference>
<dbReference type="GO" id="GO:0000160">
    <property type="term" value="P:phosphorelay signal transduction system"/>
    <property type="evidence" value="ECO:0007669"/>
    <property type="project" value="InterPro"/>
</dbReference>
<dbReference type="InterPro" id="IPR025944">
    <property type="entry name" value="Sigma_54_int_dom_CS"/>
</dbReference>
<dbReference type="Gene3D" id="3.40.50.2300">
    <property type="match status" value="1"/>
</dbReference>
<protein>
    <submittedName>
        <fullName evidence="8">Sigma-54-dependent Fis family transcriptional regulator</fullName>
    </submittedName>
</protein>
<dbReference type="PROSITE" id="PS00675">
    <property type="entry name" value="SIGMA54_INTERACT_1"/>
    <property type="match status" value="1"/>
</dbReference>
<dbReference type="GO" id="GO:0006355">
    <property type="term" value="P:regulation of DNA-templated transcription"/>
    <property type="evidence" value="ECO:0007669"/>
    <property type="project" value="InterPro"/>
</dbReference>
<dbReference type="PRINTS" id="PR01590">
    <property type="entry name" value="HTHFIS"/>
</dbReference>
<dbReference type="PROSITE" id="PS00688">
    <property type="entry name" value="SIGMA54_INTERACT_3"/>
    <property type="match status" value="1"/>
</dbReference>
<dbReference type="Pfam" id="PF00158">
    <property type="entry name" value="Sigma54_activat"/>
    <property type="match status" value="1"/>
</dbReference>
<evidence type="ECO:0000313" key="9">
    <source>
        <dbReference type="Proteomes" id="UP000029273"/>
    </source>
</evidence>
<dbReference type="PANTHER" id="PTHR32071:SF122">
    <property type="entry name" value="SIGMA FACTOR"/>
    <property type="match status" value="1"/>
</dbReference>
<reference evidence="8 9" key="1">
    <citation type="journal article" date="2014" name="Genome Announc.">
        <title>Draft Genome Sequence of the Iron-Oxidizing, Acidophilic, and Halotolerant 'Thiobacillus prosperus' Type Strain DSM 5130.</title>
        <authorList>
            <person name="Ossandon F.J."/>
            <person name="Cardenas J.P."/>
            <person name="Corbett M."/>
            <person name="Quatrini R."/>
            <person name="Holmes D.S."/>
            <person name="Watkin E."/>
        </authorList>
    </citation>
    <scope>NUCLEOTIDE SEQUENCE [LARGE SCALE GENOMIC DNA]</scope>
    <source>
        <strain evidence="8 9">DSM 5130</strain>
    </source>
</reference>
<dbReference type="PROSITE" id="PS50110">
    <property type="entry name" value="RESPONSE_REGULATORY"/>
    <property type="match status" value="1"/>
</dbReference>
<dbReference type="InterPro" id="IPR027417">
    <property type="entry name" value="P-loop_NTPase"/>
</dbReference>
<evidence type="ECO:0000256" key="1">
    <source>
        <dbReference type="ARBA" id="ARBA00022741"/>
    </source>
</evidence>
<dbReference type="Gene3D" id="3.40.50.300">
    <property type="entry name" value="P-loop containing nucleotide triphosphate hydrolases"/>
    <property type="match status" value="1"/>
</dbReference>
<sequence length="444" mass="48654">MANILIVDDEYAVRASLGLMLKARGHQVIEAGSVAEASAHLDRHRMDLVITDLRLGDGNGLEIVELLRERGDDTQSIVMTAFGSIENAVDAMRLGAYDYLTKPVNPDELLLRVVKVLERKQLGEEVSRLRAQLDGRPDAALIAKSPAMRGIADLIQRIRDQDVPVLITGETGVGKEVLARAIHRTSRRAAAPFVAVNCATLPEDLLDSELFGHVKGAFTGAVAQHEGLFGQADRGTLFLDEVGDVSPRLQAKLLRVLQEGEVRPVGGSRSTRVDVRVITATNRDLGEMVNAGSFRSDLLFRLNVMPVRIPPLRERRDDIAPLVDHFVERLRHKTGRDALAVNAQARRRLSAHDWPGNVRQLRNVLERSFALSDSETLDAESLLFDNLPVVAPPGGSAGGELQPLSEVELAHIRRVLESCDGNQMAAARRLGISRSTLRRKLGLD</sequence>
<dbReference type="CDD" id="cd00009">
    <property type="entry name" value="AAA"/>
    <property type="match status" value="1"/>
</dbReference>
<feature type="modified residue" description="4-aspartylphosphate" evidence="5">
    <location>
        <position position="52"/>
    </location>
</feature>
<evidence type="ECO:0000259" key="7">
    <source>
        <dbReference type="PROSITE" id="PS50110"/>
    </source>
</evidence>
<dbReference type="EMBL" id="JQSG02000001">
    <property type="protein sequence ID" value="OBS10501.1"/>
    <property type="molecule type" value="Genomic_DNA"/>
</dbReference>
<evidence type="ECO:0000313" key="8">
    <source>
        <dbReference type="EMBL" id="OBS10501.1"/>
    </source>
</evidence>
<dbReference type="InterPro" id="IPR025662">
    <property type="entry name" value="Sigma_54_int_dom_ATP-bd_1"/>
</dbReference>
<dbReference type="Pfam" id="PF02954">
    <property type="entry name" value="HTH_8"/>
    <property type="match status" value="1"/>
</dbReference>
<dbReference type="Gene3D" id="1.10.8.60">
    <property type="match status" value="1"/>
</dbReference>
<keyword evidence="5" id="KW-0597">Phosphoprotein</keyword>
<comment type="caution">
    <text evidence="8">The sequence shown here is derived from an EMBL/GenBank/DDBJ whole genome shotgun (WGS) entry which is preliminary data.</text>
</comment>
<dbReference type="SMART" id="SM00382">
    <property type="entry name" value="AAA"/>
    <property type="match status" value="1"/>
</dbReference>
<dbReference type="Pfam" id="PF00072">
    <property type="entry name" value="Response_reg"/>
    <property type="match status" value="1"/>
</dbReference>
<evidence type="ECO:0000259" key="6">
    <source>
        <dbReference type="PROSITE" id="PS50045"/>
    </source>
</evidence>
<dbReference type="InterPro" id="IPR009057">
    <property type="entry name" value="Homeodomain-like_sf"/>
</dbReference>
<dbReference type="Gene3D" id="1.10.10.60">
    <property type="entry name" value="Homeodomain-like"/>
    <property type="match status" value="1"/>
</dbReference>
<name>A0A1A6C7G3_9GAMM</name>
<dbReference type="PANTHER" id="PTHR32071">
    <property type="entry name" value="TRANSCRIPTIONAL REGULATORY PROTEIN"/>
    <property type="match status" value="1"/>
</dbReference>
<evidence type="ECO:0000256" key="5">
    <source>
        <dbReference type="PROSITE-ProRule" id="PRU00169"/>
    </source>
</evidence>